<feature type="transmembrane region" description="Helical" evidence="9">
    <location>
        <begin position="117"/>
        <end position="141"/>
    </location>
</feature>
<dbReference type="Pfam" id="PF06237">
    <property type="entry name" value="SLC52_ribofla_tr"/>
    <property type="match status" value="1"/>
</dbReference>
<feature type="transmembrane region" description="Helical" evidence="9">
    <location>
        <begin position="52"/>
        <end position="74"/>
    </location>
</feature>
<feature type="transmembrane region" description="Helical" evidence="9">
    <location>
        <begin position="153"/>
        <end position="174"/>
    </location>
</feature>
<reference evidence="10 11" key="1">
    <citation type="journal article" date="2017" name="Nat. Ecol. Evol.">
        <title>Scallop genome provides insights into evolution of bilaterian karyotype and development.</title>
        <authorList>
            <person name="Wang S."/>
            <person name="Zhang J."/>
            <person name="Jiao W."/>
            <person name="Li J."/>
            <person name="Xun X."/>
            <person name="Sun Y."/>
            <person name="Guo X."/>
            <person name="Huan P."/>
            <person name="Dong B."/>
            <person name="Zhang L."/>
            <person name="Hu X."/>
            <person name="Sun X."/>
            <person name="Wang J."/>
            <person name="Zhao C."/>
            <person name="Wang Y."/>
            <person name="Wang D."/>
            <person name="Huang X."/>
            <person name="Wang R."/>
            <person name="Lv J."/>
            <person name="Li Y."/>
            <person name="Zhang Z."/>
            <person name="Liu B."/>
            <person name="Lu W."/>
            <person name="Hui Y."/>
            <person name="Liang J."/>
            <person name="Zhou Z."/>
            <person name="Hou R."/>
            <person name="Li X."/>
            <person name="Liu Y."/>
            <person name="Li H."/>
            <person name="Ning X."/>
            <person name="Lin Y."/>
            <person name="Zhao L."/>
            <person name="Xing Q."/>
            <person name="Dou J."/>
            <person name="Li Y."/>
            <person name="Mao J."/>
            <person name="Guo H."/>
            <person name="Dou H."/>
            <person name="Li T."/>
            <person name="Mu C."/>
            <person name="Jiang W."/>
            <person name="Fu Q."/>
            <person name="Fu X."/>
            <person name="Miao Y."/>
            <person name="Liu J."/>
            <person name="Yu Q."/>
            <person name="Li R."/>
            <person name="Liao H."/>
            <person name="Li X."/>
            <person name="Kong Y."/>
            <person name="Jiang Z."/>
            <person name="Chourrout D."/>
            <person name="Li R."/>
            <person name="Bao Z."/>
        </authorList>
    </citation>
    <scope>NUCLEOTIDE SEQUENCE [LARGE SCALE GENOMIC DNA]</scope>
    <source>
        <strain evidence="10 11">PY_sf001</strain>
    </source>
</reference>
<dbReference type="OrthoDB" id="9995836at2759"/>
<keyword evidence="11" id="KW-1185">Reference proteome</keyword>
<keyword evidence="7 9" id="KW-1133">Transmembrane helix</keyword>
<evidence type="ECO:0000256" key="1">
    <source>
        <dbReference type="ARBA" id="ARBA00000215"/>
    </source>
</evidence>
<dbReference type="InterPro" id="IPR009357">
    <property type="entry name" value="Riboflavin_transptr"/>
</dbReference>
<feature type="transmembrane region" description="Helical" evidence="9">
    <location>
        <begin position="408"/>
        <end position="432"/>
    </location>
</feature>
<evidence type="ECO:0000256" key="7">
    <source>
        <dbReference type="ARBA" id="ARBA00022989"/>
    </source>
</evidence>
<keyword evidence="4 9" id="KW-0813">Transport</keyword>
<feature type="transmembrane region" description="Helical" evidence="9">
    <location>
        <begin position="86"/>
        <end position="105"/>
    </location>
</feature>
<comment type="caution">
    <text evidence="10">The sequence shown here is derived from an EMBL/GenBank/DDBJ whole genome shotgun (WGS) entry which is preliminary data.</text>
</comment>
<sequence length="479" mass="53083">MTDRRNCNRFREVNIFVYILVAMFGTASWLAVNGLWVELPIMVPHLPEGWKLPSYLTVITQLANIGPVMLTFWFLCCKYSIPEKTLVYVILVVGAAACLLLVFFWKNTSYVLGTNHSLALLVLQFFLASVDCTSSVLFLPFMSMFKTQYMSGLYIGEGLSGLIPSLVALGQGVGKMTCQNISVLDTTTNISHNEIQPEYQDPSFPVEHFFYSLFGMVVMSGLAFTLLNYLPYCKRQHVKVKEEPSDEDFINSFNLNSDFCRNYTTFSDTVHNPSMVNGSSQTLLPNNKKVRTIDIYSGSVSQPAPQQTEIRRRTYVYLIILIGWINALGNGVLPSIQTYSCLPYGANAYHLSATLSSIANPVACFGVFLVPVSSSLVIGILVLLGTSLAAFIMLMAVQSPTPLLYESVAGPVIMVMSWILLVLLMTFSKVSIATLFRREGRKALFWCGVVTQVGSTIGALVMYILVNETDIFQSAPDCP</sequence>
<comment type="catalytic activity">
    <reaction evidence="1 9">
        <text>riboflavin(in) = riboflavin(out)</text>
        <dbReference type="Rhea" id="RHEA:35015"/>
        <dbReference type="ChEBI" id="CHEBI:57986"/>
    </reaction>
</comment>
<evidence type="ECO:0000256" key="3">
    <source>
        <dbReference type="ARBA" id="ARBA00006366"/>
    </source>
</evidence>
<accession>A0A210PNF4</accession>
<feature type="transmembrane region" description="Helical" evidence="9">
    <location>
        <begin position="315"/>
        <end position="336"/>
    </location>
</feature>
<dbReference type="Proteomes" id="UP000242188">
    <property type="component" value="Unassembled WGS sequence"/>
</dbReference>
<dbReference type="GO" id="GO:0032217">
    <property type="term" value="F:riboflavin transmembrane transporter activity"/>
    <property type="evidence" value="ECO:0007669"/>
    <property type="project" value="UniProtKB-UniRule"/>
</dbReference>
<evidence type="ECO:0000256" key="6">
    <source>
        <dbReference type="ARBA" id="ARBA00022692"/>
    </source>
</evidence>
<feature type="transmembrane region" description="Helical" evidence="9">
    <location>
        <begin position="348"/>
        <end position="369"/>
    </location>
</feature>
<keyword evidence="6 9" id="KW-0812">Transmembrane</keyword>
<dbReference type="AlphaFoldDB" id="A0A210PNF4"/>
<organism evidence="10 11">
    <name type="scientific">Mizuhopecten yessoensis</name>
    <name type="common">Japanese scallop</name>
    <name type="synonym">Patinopecten yessoensis</name>
    <dbReference type="NCBI Taxonomy" id="6573"/>
    <lineage>
        <taxon>Eukaryota</taxon>
        <taxon>Metazoa</taxon>
        <taxon>Spiralia</taxon>
        <taxon>Lophotrochozoa</taxon>
        <taxon>Mollusca</taxon>
        <taxon>Bivalvia</taxon>
        <taxon>Autobranchia</taxon>
        <taxon>Pteriomorphia</taxon>
        <taxon>Pectinida</taxon>
        <taxon>Pectinoidea</taxon>
        <taxon>Pectinidae</taxon>
        <taxon>Mizuhopecten</taxon>
    </lineage>
</organism>
<gene>
    <name evidence="10" type="ORF">KP79_PYT14313</name>
</gene>
<feature type="transmembrane region" description="Helical" evidence="9">
    <location>
        <begin position="376"/>
        <end position="396"/>
    </location>
</feature>
<evidence type="ECO:0000256" key="5">
    <source>
        <dbReference type="ARBA" id="ARBA00022475"/>
    </source>
</evidence>
<evidence type="ECO:0000256" key="9">
    <source>
        <dbReference type="RuleBase" id="RU368035"/>
    </source>
</evidence>
<dbReference type="GO" id="GO:0005886">
    <property type="term" value="C:plasma membrane"/>
    <property type="evidence" value="ECO:0007669"/>
    <property type="project" value="UniProtKB-SubCell"/>
</dbReference>
<keyword evidence="5 9" id="KW-1003">Cell membrane</keyword>
<dbReference type="EMBL" id="NEDP02005575">
    <property type="protein sequence ID" value="OWF37993.1"/>
    <property type="molecule type" value="Genomic_DNA"/>
</dbReference>
<evidence type="ECO:0000313" key="11">
    <source>
        <dbReference type="Proteomes" id="UP000242188"/>
    </source>
</evidence>
<name>A0A210PNF4_MIZYE</name>
<evidence type="ECO:0000313" key="10">
    <source>
        <dbReference type="EMBL" id="OWF37993.1"/>
    </source>
</evidence>
<comment type="function">
    <text evidence="9">Plasma membrane transporter mediating the uptake by cells of the water soluble vitamin B2/riboflavin that plays a key role in biochemical oxidation-reduction reactions of the carbohydrate, lipid, and amino acid metabolism.</text>
</comment>
<comment type="subcellular location">
    <subcellularLocation>
        <location evidence="2 9">Cell membrane</location>
        <topology evidence="2 9">Multi-pass membrane protein</topology>
    </subcellularLocation>
</comment>
<keyword evidence="8 9" id="KW-0472">Membrane</keyword>
<feature type="transmembrane region" description="Helical" evidence="9">
    <location>
        <begin position="12"/>
        <end position="32"/>
    </location>
</feature>
<dbReference type="PANTHER" id="PTHR12929:SF10">
    <property type="entry name" value="RIBOFLAVIN TRANSPORTER"/>
    <property type="match status" value="1"/>
</dbReference>
<feature type="transmembrane region" description="Helical" evidence="9">
    <location>
        <begin position="209"/>
        <end position="230"/>
    </location>
</feature>
<feature type="transmembrane region" description="Helical" evidence="9">
    <location>
        <begin position="444"/>
        <end position="466"/>
    </location>
</feature>
<protein>
    <recommendedName>
        <fullName evidence="9">Riboflavin transporter</fullName>
    </recommendedName>
</protein>
<dbReference type="PANTHER" id="PTHR12929">
    <property type="entry name" value="SOLUTE CARRIER FAMILY 52"/>
    <property type="match status" value="1"/>
</dbReference>
<evidence type="ECO:0000256" key="8">
    <source>
        <dbReference type="ARBA" id="ARBA00023136"/>
    </source>
</evidence>
<comment type="similarity">
    <text evidence="3 9">Belongs to the riboflavin transporter family.</text>
</comment>
<proteinExistence type="inferred from homology"/>
<evidence type="ECO:0000256" key="2">
    <source>
        <dbReference type="ARBA" id="ARBA00004651"/>
    </source>
</evidence>
<evidence type="ECO:0000256" key="4">
    <source>
        <dbReference type="ARBA" id="ARBA00022448"/>
    </source>
</evidence>